<dbReference type="Proteomes" id="UP001054252">
    <property type="component" value="Unassembled WGS sequence"/>
</dbReference>
<dbReference type="InterPro" id="IPR002213">
    <property type="entry name" value="UDP_glucos_trans"/>
</dbReference>
<dbReference type="FunFam" id="3.40.50.2000:FF:000057">
    <property type="entry name" value="Glycosyltransferase"/>
    <property type="match status" value="1"/>
</dbReference>
<dbReference type="GO" id="GO:0080043">
    <property type="term" value="F:quercetin 3-O-glucosyltransferase activity"/>
    <property type="evidence" value="ECO:0007669"/>
    <property type="project" value="TreeGrafter"/>
</dbReference>
<keyword evidence="3 4" id="KW-0808">Transferase</keyword>
<name>A0AAV5IFM1_9ROSI</name>
<dbReference type="InterPro" id="IPR035595">
    <property type="entry name" value="UDP_glycos_trans_CS"/>
</dbReference>
<dbReference type="PANTHER" id="PTHR11926:SF1540">
    <property type="entry name" value="GLYCOSYLTRANSFERASE"/>
    <property type="match status" value="1"/>
</dbReference>
<evidence type="ECO:0000256" key="3">
    <source>
        <dbReference type="ARBA" id="ARBA00022679"/>
    </source>
</evidence>
<organism evidence="6 7">
    <name type="scientific">Rubroshorea leprosula</name>
    <dbReference type="NCBI Taxonomy" id="152421"/>
    <lineage>
        <taxon>Eukaryota</taxon>
        <taxon>Viridiplantae</taxon>
        <taxon>Streptophyta</taxon>
        <taxon>Embryophyta</taxon>
        <taxon>Tracheophyta</taxon>
        <taxon>Spermatophyta</taxon>
        <taxon>Magnoliopsida</taxon>
        <taxon>eudicotyledons</taxon>
        <taxon>Gunneridae</taxon>
        <taxon>Pentapetalae</taxon>
        <taxon>rosids</taxon>
        <taxon>malvids</taxon>
        <taxon>Malvales</taxon>
        <taxon>Dipterocarpaceae</taxon>
        <taxon>Rubroshorea</taxon>
    </lineage>
</organism>
<dbReference type="SUPFAM" id="SSF53756">
    <property type="entry name" value="UDP-Glycosyltransferase/glycogen phosphorylase"/>
    <property type="match status" value="1"/>
</dbReference>
<keyword evidence="7" id="KW-1185">Reference proteome</keyword>
<proteinExistence type="inferred from homology"/>
<dbReference type="FunFam" id="3.40.50.2000:FF:000019">
    <property type="entry name" value="Glycosyltransferase"/>
    <property type="match status" value="1"/>
</dbReference>
<keyword evidence="2 4" id="KW-0328">Glycosyltransferase</keyword>
<dbReference type="PROSITE" id="PS00375">
    <property type="entry name" value="UDPGT"/>
    <property type="match status" value="1"/>
</dbReference>
<evidence type="ECO:0000313" key="6">
    <source>
        <dbReference type="EMBL" id="GKU97872.1"/>
    </source>
</evidence>
<accession>A0AAV5IFM1</accession>
<dbReference type="AlphaFoldDB" id="A0AAV5IFM1"/>
<dbReference type="CDD" id="cd03784">
    <property type="entry name" value="GT1_Gtf-like"/>
    <property type="match status" value="1"/>
</dbReference>
<dbReference type="GO" id="GO:0080044">
    <property type="term" value="F:quercetin 7-O-glucosyltransferase activity"/>
    <property type="evidence" value="ECO:0007669"/>
    <property type="project" value="TreeGrafter"/>
</dbReference>
<reference evidence="6 7" key="1">
    <citation type="journal article" date="2021" name="Commun. Biol.">
        <title>The genome of Shorea leprosula (Dipterocarpaceae) highlights the ecological relevance of drought in aseasonal tropical rainforests.</title>
        <authorList>
            <person name="Ng K.K.S."/>
            <person name="Kobayashi M.J."/>
            <person name="Fawcett J.A."/>
            <person name="Hatakeyama M."/>
            <person name="Paape T."/>
            <person name="Ng C.H."/>
            <person name="Ang C.C."/>
            <person name="Tnah L.H."/>
            <person name="Lee C.T."/>
            <person name="Nishiyama T."/>
            <person name="Sese J."/>
            <person name="O'Brien M.J."/>
            <person name="Copetti D."/>
            <person name="Mohd Noor M.I."/>
            <person name="Ong R.C."/>
            <person name="Putra M."/>
            <person name="Sireger I.Z."/>
            <person name="Indrioko S."/>
            <person name="Kosugi Y."/>
            <person name="Izuno A."/>
            <person name="Isagi Y."/>
            <person name="Lee S.L."/>
            <person name="Shimizu K.K."/>
        </authorList>
    </citation>
    <scope>NUCLEOTIDE SEQUENCE [LARGE SCALE GENOMIC DNA]</scope>
    <source>
        <strain evidence="6">214</strain>
    </source>
</reference>
<dbReference type="PANTHER" id="PTHR11926">
    <property type="entry name" value="GLUCOSYL/GLUCURONOSYL TRANSFERASES"/>
    <property type="match status" value="1"/>
</dbReference>
<evidence type="ECO:0000256" key="5">
    <source>
        <dbReference type="RuleBase" id="RU362057"/>
    </source>
</evidence>
<evidence type="ECO:0000256" key="4">
    <source>
        <dbReference type="RuleBase" id="RU003718"/>
    </source>
</evidence>
<comment type="similarity">
    <text evidence="1 4">Belongs to the UDP-glycosyltransferase family.</text>
</comment>
<sequence>MAESKKSSAALRNPHCLVLSYPTQGHLNPMLQFSKRLQHKGIAVTLATTRSMSNTIHHAPSSSIALDTISDGYDEGGIAQAESIEYYLERFWKVGPETLTELVQKLNASVSGPLSCIVYDAFLPWALDVARKFGLVGAVFFTMSCAVDSILYHVHKGVVKLPLAGGEAVRVPGLPPLEVRDMPSFISDLGSYPAFFKMVVHDQFTNVEKADCVLCNTIYELEKEEADYLSNLWPLRTIGPTIPSTFLDKQIEEDKDYGFSIFRPNINALNWLKHRPKGSVIYVSFGSMAVLKPEQMSEVALALKNSTSHFLWVVRASEETKLPESFSEEISDKGLVVTWCPQLEVLADDAVGCFLTNCGWNSTLEALSSGVPMLALPQWTDQSTNARYIMDVWKIGLRAEADEGGIVRREEIERCTREIMEGEISKEVKENSKKWKKLAREAMGKSGSSDKNINEFIDSLVLS</sequence>
<dbReference type="EC" id="2.4.1.-" evidence="5"/>
<comment type="caution">
    <text evidence="6">The sequence shown here is derived from an EMBL/GenBank/DDBJ whole genome shotgun (WGS) entry which is preliminary data.</text>
</comment>
<dbReference type="Gene3D" id="3.40.50.2000">
    <property type="entry name" value="Glycogen Phosphorylase B"/>
    <property type="match status" value="2"/>
</dbReference>
<dbReference type="GO" id="GO:0032787">
    <property type="term" value="P:monocarboxylic acid metabolic process"/>
    <property type="evidence" value="ECO:0007669"/>
    <property type="project" value="UniProtKB-ARBA"/>
</dbReference>
<dbReference type="Pfam" id="PF00201">
    <property type="entry name" value="UDPGT"/>
    <property type="match status" value="1"/>
</dbReference>
<evidence type="ECO:0000256" key="1">
    <source>
        <dbReference type="ARBA" id="ARBA00009995"/>
    </source>
</evidence>
<gene>
    <name evidence="6" type="ORF">SLEP1_g10950</name>
</gene>
<evidence type="ECO:0000313" key="7">
    <source>
        <dbReference type="Proteomes" id="UP001054252"/>
    </source>
</evidence>
<protein>
    <recommendedName>
        <fullName evidence="5">Glycosyltransferase</fullName>
        <ecNumber evidence="5">2.4.1.-</ecNumber>
    </recommendedName>
</protein>
<evidence type="ECO:0000256" key="2">
    <source>
        <dbReference type="ARBA" id="ARBA00022676"/>
    </source>
</evidence>
<dbReference type="EMBL" id="BPVZ01000012">
    <property type="protein sequence ID" value="GKU97872.1"/>
    <property type="molecule type" value="Genomic_DNA"/>
</dbReference>